<dbReference type="PROSITE" id="PS51733">
    <property type="entry name" value="BPL_LPL_CATALYTIC"/>
    <property type="match status" value="1"/>
</dbReference>
<comment type="similarity">
    <text evidence="1">Belongs to the biotin--protein ligase family.</text>
</comment>
<dbReference type="Proteomes" id="UP000694941">
    <property type="component" value="Unplaced"/>
</dbReference>
<evidence type="ECO:0000313" key="6">
    <source>
        <dbReference type="RefSeq" id="XP_022243674.1"/>
    </source>
</evidence>
<feature type="domain" description="BPL/LPL catalytic" evidence="3">
    <location>
        <begin position="430"/>
        <end position="624"/>
    </location>
</feature>
<evidence type="ECO:0000259" key="3">
    <source>
        <dbReference type="PROSITE" id="PS51733"/>
    </source>
</evidence>
<dbReference type="CDD" id="cd16442">
    <property type="entry name" value="BPL"/>
    <property type="match status" value="1"/>
</dbReference>
<dbReference type="NCBIfam" id="TIGR00121">
    <property type="entry name" value="birA_ligase"/>
    <property type="match status" value="1"/>
</dbReference>
<dbReference type="InterPro" id="IPR019197">
    <property type="entry name" value="Biotin-prot_ligase_N"/>
</dbReference>
<dbReference type="InterPro" id="IPR045864">
    <property type="entry name" value="aa-tRNA-synth_II/BPL/LPL"/>
</dbReference>
<evidence type="ECO:0000313" key="5">
    <source>
        <dbReference type="RefSeq" id="XP_022243673.1"/>
    </source>
</evidence>
<reference evidence="5 6" key="1">
    <citation type="submission" date="2025-05" db="UniProtKB">
        <authorList>
            <consortium name="RefSeq"/>
        </authorList>
    </citation>
    <scope>IDENTIFICATION</scope>
    <source>
        <tissue evidence="5 6">Muscle</tissue>
    </source>
</reference>
<gene>
    <name evidence="5 6" type="primary">LOC106461093</name>
</gene>
<proteinExistence type="inferred from homology"/>
<evidence type="ECO:0000313" key="4">
    <source>
        <dbReference type="Proteomes" id="UP000694941"/>
    </source>
</evidence>
<evidence type="ECO:0000256" key="2">
    <source>
        <dbReference type="ARBA" id="ARBA00022598"/>
    </source>
</evidence>
<name>A0ABM1SJ69_LIMPO</name>
<dbReference type="PANTHER" id="PTHR12835">
    <property type="entry name" value="BIOTIN PROTEIN LIGASE"/>
    <property type="match status" value="1"/>
</dbReference>
<organism evidence="4 6">
    <name type="scientific">Limulus polyphemus</name>
    <name type="common">Atlantic horseshoe crab</name>
    <dbReference type="NCBI Taxonomy" id="6850"/>
    <lineage>
        <taxon>Eukaryota</taxon>
        <taxon>Metazoa</taxon>
        <taxon>Ecdysozoa</taxon>
        <taxon>Arthropoda</taxon>
        <taxon>Chelicerata</taxon>
        <taxon>Merostomata</taxon>
        <taxon>Xiphosura</taxon>
        <taxon>Limulidae</taxon>
        <taxon>Limulus</taxon>
    </lineage>
</organism>
<dbReference type="InterPro" id="IPR004408">
    <property type="entry name" value="Biotin_CoA_COase_ligase"/>
</dbReference>
<dbReference type="GeneID" id="106461093"/>
<dbReference type="Pfam" id="PF03099">
    <property type="entry name" value="BPL_LplA_LipB"/>
    <property type="match status" value="1"/>
</dbReference>
<accession>A0ABM1SJ69</accession>
<dbReference type="Pfam" id="PF09825">
    <property type="entry name" value="BPL_N"/>
    <property type="match status" value="1"/>
</dbReference>
<evidence type="ECO:0000256" key="1">
    <source>
        <dbReference type="ARBA" id="ARBA00009934"/>
    </source>
</evidence>
<keyword evidence="4" id="KW-1185">Reference proteome</keyword>
<dbReference type="PANTHER" id="PTHR12835:SF5">
    <property type="entry name" value="BIOTIN--PROTEIN LIGASE"/>
    <property type="match status" value="1"/>
</dbReference>
<dbReference type="InterPro" id="IPR003142">
    <property type="entry name" value="BPL_C"/>
</dbReference>
<dbReference type="RefSeq" id="XP_022243674.1">
    <property type="nucleotide sequence ID" value="XM_022387966.1"/>
</dbReference>
<keyword evidence="2" id="KW-0436">Ligase</keyword>
<dbReference type="SUPFAM" id="SSF55681">
    <property type="entry name" value="Class II aaRS and biotin synthetases"/>
    <property type="match status" value="1"/>
</dbReference>
<protein>
    <submittedName>
        <fullName evidence="5 6">Biotin--protein ligase-like isoform X1</fullName>
    </submittedName>
</protein>
<dbReference type="InterPro" id="IPR004143">
    <property type="entry name" value="BPL_LPL_catalytic"/>
</dbReference>
<sequence>MIWKVFYSRINNLFNRQKTHVFRLIKTRVSPLVVECLQISSSSIKINSTLAVDLSLSKQLKLPLLVPKEVFLLENVAVDAEKVNLNHFGVLNESVVDLDMEHITGSIHAKTNEEPSLSQPVNKADTGCQGKFLNGEGHQNKPPNILVYTGEDGTSTCVKFNSIKENLLLCLLPDQYVIYLLKPQELTSSPWQDNAVLLVISSSNVPLEISETLNSFISKGGKIVNFCTELKLSILDIKIVATSEKTHLSCMNYQGSVVKLMKKSLRLDMSDCSLTSCMLLFQCDSDRKSMIYKLQNPTTKGFMILSQVHLELDALLLSSGEEEFKQLKQYNKERLEILQLLLSSYLDMLCGPGSQRSLTSGILLATSHEKLQEFLLSIKKFPQGKIPCSGFTLHFVDSLPDYWTPALLADKIPVCCKINDNTAELSFNLERYRSYLQTKVLGQIIIYFDVVSTTMTLLERFTNINGIVAISKYQTKGRGRGENEWLGPEGCAMFTLHVSFPLKSQLGQNMSFIQHLATLAIVQAVCDCPGYEDINLKIKWPNDIYYGSNIKVGGVLVNSSLSEGIVSCFIGCGVNIKNSNPTTCINDIIQFHSQANDSQLEQLTVEKFIAQTLTRLEDLISCFQIYGSSRILPLYYSYWLHSGQEVWLEESQEKATIQGLDEHGFLRVKTSLGNVSFQPDGNSFDMMQNLIRHKKLP</sequence>
<dbReference type="Pfam" id="PF02237">
    <property type="entry name" value="BPL_C"/>
    <property type="match status" value="1"/>
</dbReference>
<dbReference type="Gene3D" id="3.30.930.10">
    <property type="entry name" value="Bira Bifunctional Protein, Domain 2"/>
    <property type="match status" value="1"/>
</dbReference>
<dbReference type="RefSeq" id="XP_022243673.1">
    <property type="nucleotide sequence ID" value="XM_022387965.1"/>
</dbReference>